<dbReference type="GO" id="GO:0003676">
    <property type="term" value="F:nucleic acid binding"/>
    <property type="evidence" value="ECO:0007669"/>
    <property type="project" value="InterPro"/>
</dbReference>
<keyword evidence="3" id="KW-0540">Nuclease</keyword>
<dbReference type="Pfam" id="PF02720">
    <property type="entry name" value="DUF222"/>
    <property type="match status" value="1"/>
</dbReference>
<name>A0A3N2BYU3_9MICO</name>
<dbReference type="GO" id="GO:0008270">
    <property type="term" value="F:zinc ion binding"/>
    <property type="evidence" value="ECO:0007669"/>
    <property type="project" value="InterPro"/>
</dbReference>
<comment type="similarity">
    <text evidence="1">Belongs to the Rv1128c/1148c/1588c/1702c/1945/3466 family.</text>
</comment>
<dbReference type="Pfam" id="PF01844">
    <property type="entry name" value="HNH"/>
    <property type="match status" value="1"/>
</dbReference>
<dbReference type="InterPro" id="IPR003870">
    <property type="entry name" value="DUF222"/>
</dbReference>
<gene>
    <name evidence="3" type="ORF">EDD42_0470</name>
</gene>
<keyword evidence="3" id="KW-0378">Hydrolase</keyword>
<feature type="domain" description="HNH nuclease" evidence="2">
    <location>
        <begin position="334"/>
        <end position="386"/>
    </location>
</feature>
<dbReference type="RefSeq" id="WP_085512056.1">
    <property type="nucleotide sequence ID" value="NZ_FXAP01000003.1"/>
</dbReference>
<dbReference type="CDD" id="cd00085">
    <property type="entry name" value="HNHc"/>
    <property type="match status" value="1"/>
</dbReference>
<sequence length="422" mass="45316">MTETTTATRAGDEYAAQLEEFSDQWAELHRQQAVLDARKARLLARSAAYADAFADVTVPAIFPPAERQALSRRSTCAALAMATRMPERTVQLATNDAERLVSDAPAVLASLEAGRISARHAQVITDQLCDVPAAGRAVFLDKVLVVAERTTAAGLRTSARVLRERLHPESITARATRSESDRRVEFEPAADGMAWVHLFTTAPIAQGIIERVEAAAAESRAAGDTRTCAQLQADALAALALTGVTPEDVMSSPVLPHPIEVQEHIKPTVQITVPALTMAGVSDAPGMLDGYGPIDPETAARIAVNAPSFTRILVQPETGAVLSVGRNQYRVPADLQRAVRLRDGTCRAPGCGRRARACDLDHSVAWEDGGATDVGNLACLCRHHHRMKHLPGWNLQHGPGGVLDWTTPNGKHHRTEPDPAPF</sequence>
<evidence type="ECO:0000259" key="2">
    <source>
        <dbReference type="SMART" id="SM00507"/>
    </source>
</evidence>
<dbReference type="Gene3D" id="1.10.30.50">
    <property type="match status" value="1"/>
</dbReference>
<dbReference type="EMBL" id="RKHL01000001">
    <property type="protein sequence ID" value="ROR80429.1"/>
    <property type="molecule type" value="Genomic_DNA"/>
</dbReference>
<keyword evidence="4" id="KW-1185">Reference proteome</keyword>
<dbReference type="InterPro" id="IPR003615">
    <property type="entry name" value="HNH_nuc"/>
</dbReference>
<dbReference type="InterPro" id="IPR002711">
    <property type="entry name" value="HNH"/>
</dbReference>
<reference evidence="3 4" key="1">
    <citation type="submission" date="2018-11" db="EMBL/GenBank/DDBJ databases">
        <title>Sequencing the genomes of 1000 actinobacteria strains.</title>
        <authorList>
            <person name="Klenk H.-P."/>
        </authorList>
    </citation>
    <scope>NUCLEOTIDE SEQUENCE [LARGE SCALE GENOMIC DNA]</scope>
    <source>
        <strain evidence="3 4">DSM 14012</strain>
    </source>
</reference>
<organism evidence="3 4">
    <name type="scientific">Plantibacter flavus</name>
    <dbReference type="NCBI Taxonomy" id="150123"/>
    <lineage>
        <taxon>Bacteria</taxon>
        <taxon>Bacillati</taxon>
        <taxon>Actinomycetota</taxon>
        <taxon>Actinomycetes</taxon>
        <taxon>Micrococcales</taxon>
        <taxon>Microbacteriaceae</taxon>
        <taxon>Plantibacter</taxon>
    </lineage>
</organism>
<dbReference type="SMART" id="SM00507">
    <property type="entry name" value="HNHc"/>
    <property type="match status" value="1"/>
</dbReference>
<proteinExistence type="inferred from homology"/>
<accession>A0A3N2BYU3</accession>
<protein>
    <submittedName>
        <fullName evidence="3">HNH endonuclease</fullName>
    </submittedName>
</protein>
<evidence type="ECO:0000256" key="1">
    <source>
        <dbReference type="ARBA" id="ARBA00023450"/>
    </source>
</evidence>
<dbReference type="GO" id="GO:0004519">
    <property type="term" value="F:endonuclease activity"/>
    <property type="evidence" value="ECO:0007669"/>
    <property type="project" value="UniProtKB-KW"/>
</dbReference>
<comment type="caution">
    <text evidence="3">The sequence shown here is derived from an EMBL/GenBank/DDBJ whole genome shotgun (WGS) entry which is preliminary data.</text>
</comment>
<keyword evidence="3" id="KW-0255">Endonuclease</keyword>
<dbReference type="AlphaFoldDB" id="A0A3N2BYU3"/>
<evidence type="ECO:0000313" key="4">
    <source>
        <dbReference type="Proteomes" id="UP000266915"/>
    </source>
</evidence>
<dbReference type="Proteomes" id="UP000266915">
    <property type="component" value="Unassembled WGS sequence"/>
</dbReference>
<evidence type="ECO:0000313" key="3">
    <source>
        <dbReference type="EMBL" id="ROR80429.1"/>
    </source>
</evidence>